<gene>
    <name evidence="7" type="ORF">J1TS3_02850</name>
</gene>
<keyword evidence="8" id="KW-1185">Reference proteome</keyword>
<feature type="transmembrane region" description="Helical" evidence="6">
    <location>
        <begin position="239"/>
        <end position="259"/>
    </location>
</feature>
<comment type="subcellular location">
    <subcellularLocation>
        <location evidence="6">Cell membrane</location>
        <topology evidence="6">Multi-pass membrane protein</topology>
    </subcellularLocation>
    <subcellularLocation>
        <location evidence="1">Membrane</location>
        <topology evidence="1">Multi-pass membrane protein</topology>
    </subcellularLocation>
</comment>
<comment type="similarity">
    <text evidence="2 6">Belongs to the 4-toluene sulfonate uptake permease (TSUP) (TC 2.A.102) family.</text>
</comment>
<feature type="transmembrane region" description="Helical" evidence="6">
    <location>
        <begin position="12"/>
        <end position="36"/>
    </location>
</feature>
<sequence>MVTILVLSGIVLCLNLIIGILLGMTGISGFLLPLFYVGVLGMPVHDSLALSFLSFAISGIIGAYAYWRSNNMDLKLAFYLNIGSLPGAFLGVQINVLISEFFVKVLLYLFILLAGLSILKKKSQENEESLVHTGRSKFLENYLIMILIGFVTAAICSLTGAGGPILLVPLLAGMGVNIRIAVGVSLLNSVIIAIPSIFGYFSHAAMGNLTMLISFSLLGTVIGIITGSSLANKVSIRHLRIFIAYVTILSSVYMLFTLFI</sequence>
<dbReference type="Proteomes" id="UP000680279">
    <property type="component" value="Unassembled WGS sequence"/>
</dbReference>
<dbReference type="Pfam" id="PF01925">
    <property type="entry name" value="TauE"/>
    <property type="match status" value="1"/>
</dbReference>
<feature type="transmembrane region" description="Helical" evidence="6">
    <location>
        <begin position="178"/>
        <end position="201"/>
    </location>
</feature>
<feature type="transmembrane region" description="Helical" evidence="6">
    <location>
        <begin position="48"/>
        <end position="67"/>
    </location>
</feature>
<accession>A0ABQ4K0I3</accession>
<feature type="transmembrane region" description="Helical" evidence="6">
    <location>
        <begin position="101"/>
        <end position="119"/>
    </location>
</feature>
<proteinExistence type="inferred from homology"/>
<dbReference type="PANTHER" id="PTHR43701:SF2">
    <property type="entry name" value="MEMBRANE TRANSPORTER PROTEIN YJNA-RELATED"/>
    <property type="match status" value="1"/>
</dbReference>
<name>A0ABQ4K0I3_9BACI</name>
<keyword evidence="5 6" id="KW-0472">Membrane</keyword>
<comment type="caution">
    <text evidence="7">The sequence shown here is derived from an EMBL/GenBank/DDBJ whole genome shotgun (WGS) entry which is preliminary data.</text>
</comment>
<keyword evidence="6" id="KW-1003">Cell membrane</keyword>
<keyword evidence="3 6" id="KW-0812">Transmembrane</keyword>
<evidence type="ECO:0000313" key="7">
    <source>
        <dbReference type="EMBL" id="GIN19151.1"/>
    </source>
</evidence>
<reference evidence="7 8" key="1">
    <citation type="submission" date="2021-03" db="EMBL/GenBank/DDBJ databases">
        <title>Antimicrobial resistance genes in bacteria isolated from Japanese honey, and their potential for conferring macrolide and lincosamide resistance in the American foulbrood pathogen Paenibacillus larvae.</title>
        <authorList>
            <person name="Okamoto M."/>
            <person name="Kumagai M."/>
            <person name="Kanamori H."/>
            <person name="Takamatsu D."/>
        </authorList>
    </citation>
    <scope>NUCLEOTIDE SEQUENCE [LARGE SCALE GENOMIC DNA]</scope>
    <source>
        <strain evidence="7 8">J1TS3</strain>
    </source>
</reference>
<evidence type="ECO:0000256" key="6">
    <source>
        <dbReference type="RuleBase" id="RU363041"/>
    </source>
</evidence>
<dbReference type="InterPro" id="IPR051598">
    <property type="entry name" value="TSUP/Inactive_protease-like"/>
</dbReference>
<feature type="transmembrane region" description="Helical" evidence="6">
    <location>
        <begin position="76"/>
        <end position="95"/>
    </location>
</feature>
<evidence type="ECO:0000256" key="1">
    <source>
        <dbReference type="ARBA" id="ARBA00004141"/>
    </source>
</evidence>
<evidence type="ECO:0000256" key="5">
    <source>
        <dbReference type="ARBA" id="ARBA00023136"/>
    </source>
</evidence>
<dbReference type="PANTHER" id="PTHR43701">
    <property type="entry name" value="MEMBRANE TRANSPORTER PROTEIN MJ0441-RELATED"/>
    <property type="match status" value="1"/>
</dbReference>
<dbReference type="EMBL" id="BOQT01000001">
    <property type="protein sequence ID" value="GIN19151.1"/>
    <property type="molecule type" value="Genomic_DNA"/>
</dbReference>
<feature type="transmembrane region" description="Helical" evidence="6">
    <location>
        <begin position="139"/>
        <end position="172"/>
    </location>
</feature>
<dbReference type="InterPro" id="IPR002781">
    <property type="entry name" value="TM_pro_TauE-like"/>
</dbReference>
<evidence type="ECO:0000256" key="3">
    <source>
        <dbReference type="ARBA" id="ARBA00022692"/>
    </source>
</evidence>
<organism evidence="7 8">
    <name type="scientific">Siminovitchia fordii</name>
    <dbReference type="NCBI Taxonomy" id="254759"/>
    <lineage>
        <taxon>Bacteria</taxon>
        <taxon>Bacillati</taxon>
        <taxon>Bacillota</taxon>
        <taxon>Bacilli</taxon>
        <taxon>Bacillales</taxon>
        <taxon>Bacillaceae</taxon>
        <taxon>Siminovitchia</taxon>
    </lineage>
</organism>
<evidence type="ECO:0000313" key="8">
    <source>
        <dbReference type="Proteomes" id="UP000680279"/>
    </source>
</evidence>
<evidence type="ECO:0000256" key="4">
    <source>
        <dbReference type="ARBA" id="ARBA00022989"/>
    </source>
</evidence>
<evidence type="ECO:0000256" key="2">
    <source>
        <dbReference type="ARBA" id="ARBA00009142"/>
    </source>
</evidence>
<protein>
    <recommendedName>
        <fullName evidence="6">Probable membrane transporter protein</fullName>
    </recommendedName>
</protein>
<feature type="transmembrane region" description="Helical" evidence="6">
    <location>
        <begin position="208"/>
        <end position="227"/>
    </location>
</feature>
<keyword evidence="4 6" id="KW-1133">Transmembrane helix</keyword>